<dbReference type="CDD" id="cd07043">
    <property type="entry name" value="STAS_anti-anti-sigma_factors"/>
    <property type="match status" value="1"/>
</dbReference>
<dbReference type="InterPro" id="IPR002645">
    <property type="entry name" value="STAS_dom"/>
</dbReference>
<evidence type="ECO:0000313" key="3">
    <source>
        <dbReference type="Proteomes" id="UP001604282"/>
    </source>
</evidence>
<dbReference type="EMBL" id="JBICZW010000007">
    <property type="protein sequence ID" value="MFG3190099.1"/>
    <property type="molecule type" value="Genomic_DNA"/>
</dbReference>
<gene>
    <name evidence="2" type="ORF">ACGFYS_14275</name>
</gene>
<dbReference type="InterPro" id="IPR036513">
    <property type="entry name" value="STAS_dom_sf"/>
</dbReference>
<reference evidence="2 3" key="1">
    <citation type="submission" date="2024-10" db="EMBL/GenBank/DDBJ databases">
        <title>The Natural Products Discovery Center: Release of the First 8490 Sequenced Strains for Exploring Actinobacteria Biosynthetic Diversity.</title>
        <authorList>
            <person name="Kalkreuter E."/>
            <person name="Kautsar S.A."/>
            <person name="Yang D."/>
            <person name="Bader C.D."/>
            <person name="Teijaro C.N."/>
            <person name="Fluegel L."/>
            <person name="Davis C.M."/>
            <person name="Simpson J.R."/>
            <person name="Lauterbach L."/>
            <person name="Steele A.D."/>
            <person name="Gui C."/>
            <person name="Meng S."/>
            <person name="Li G."/>
            <person name="Viehrig K."/>
            <person name="Ye F."/>
            <person name="Su P."/>
            <person name="Kiefer A.F."/>
            <person name="Nichols A."/>
            <person name="Cepeda A.J."/>
            <person name="Yan W."/>
            <person name="Fan B."/>
            <person name="Jiang Y."/>
            <person name="Adhikari A."/>
            <person name="Zheng C.-J."/>
            <person name="Schuster L."/>
            <person name="Cowan T.M."/>
            <person name="Smanski M.J."/>
            <person name="Chevrette M.G."/>
            <person name="De Carvalho L.P.S."/>
            <person name="Shen B."/>
        </authorList>
    </citation>
    <scope>NUCLEOTIDE SEQUENCE [LARGE SCALE GENOMIC DNA]</scope>
    <source>
        <strain evidence="2 3">NPDC048229</strain>
    </source>
</reference>
<evidence type="ECO:0000313" key="2">
    <source>
        <dbReference type="EMBL" id="MFG3190099.1"/>
    </source>
</evidence>
<dbReference type="Gene3D" id="3.30.750.24">
    <property type="entry name" value="STAS domain"/>
    <property type="match status" value="1"/>
</dbReference>
<evidence type="ECO:0000259" key="1">
    <source>
        <dbReference type="PROSITE" id="PS50801"/>
    </source>
</evidence>
<dbReference type="Proteomes" id="UP001604282">
    <property type="component" value="Unassembled WGS sequence"/>
</dbReference>
<sequence length="123" mass="13099">MISSPIVALPDTDEADAPAVDLSCVSCGDTLRMRLAGEVDHFTATPLRVVLTTAAAYGYRHLDLDTRAITFCDSALLDALAGWCRSGRTVSHTATSRPVGRLLAMERDLGRPSAPGAWKVTGR</sequence>
<dbReference type="Pfam" id="PF13466">
    <property type="entry name" value="STAS_2"/>
    <property type="match status" value="1"/>
</dbReference>
<protein>
    <submittedName>
        <fullName evidence="2">STAS domain-containing protein</fullName>
    </submittedName>
</protein>
<proteinExistence type="predicted"/>
<organism evidence="2 3">
    <name type="scientific">Streptomyces omiyaensis</name>
    <dbReference type="NCBI Taxonomy" id="68247"/>
    <lineage>
        <taxon>Bacteria</taxon>
        <taxon>Bacillati</taxon>
        <taxon>Actinomycetota</taxon>
        <taxon>Actinomycetes</taxon>
        <taxon>Kitasatosporales</taxon>
        <taxon>Streptomycetaceae</taxon>
        <taxon>Streptomyces</taxon>
    </lineage>
</organism>
<accession>A0ABW7BRG2</accession>
<dbReference type="SUPFAM" id="SSF52091">
    <property type="entry name" value="SpoIIaa-like"/>
    <property type="match status" value="1"/>
</dbReference>
<dbReference type="RefSeq" id="WP_229883383.1">
    <property type="nucleotide sequence ID" value="NZ_BMVV01000004.1"/>
</dbReference>
<name>A0ABW7BRG2_9ACTN</name>
<dbReference type="PROSITE" id="PS50801">
    <property type="entry name" value="STAS"/>
    <property type="match status" value="1"/>
</dbReference>
<keyword evidence="3" id="KW-1185">Reference proteome</keyword>
<comment type="caution">
    <text evidence="2">The sequence shown here is derived from an EMBL/GenBank/DDBJ whole genome shotgun (WGS) entry which is preliminary data.</text>
</comment>
<dbReference type="InterPro" id="IPR058548">
    <property type="entry name" value="MlaB-like_STAS"/>
</dbReference>
<feature type="domain" description="STAS" evidence="1">
    <location>
        <begin position="33"/>
        <end position="80"/>
    </location>
</feature>